<accession>A0ABQ7GKH8</accession>
<dbReference type="EMBL" id="MU069722">
    <property type="protein sequence ID" value="KAF5835115.1"/>
    <property type="molecule type" value="Genomic_DNA"/>
</dbReference>
<feature type="transmembrane region" description="Helical" evidence="2">
    <location>
        <begin position="116"/>
        <end position="135"/>
    </location>
</feature>
<evidence type="ECO:0000256" key="2">
    <source>
        <dbReference type="SAM" id="Phobius"/>
    </source>
</evidence>
<dbReference type="InterPro" id="IPR021275">
    <property type="entry name" value="DUF2854"/>
</dbReference>
<dbReference type="PANTHER" id="PTHR35551">
    <property type="match status" value="1"/>
</dbReference>
<proteinExistence type="predicted"/>
<feature type="transmembrane region" description="Helical" evidence="2">
    <location>
        <begin position="82"/>
        <end position="104"/>
    </location>
</feature>
<evidence type="ECO:0000313" key="3">
    <source>
        <dbReference type="EMBL" id="KAF5835115.1"/>
    </source>
</evidence>
<organism evidence="3 4">
    <name type="scientific">Dunaliella salina</name>
    <name type="common">Green alga</name>
    <name type="synonym">Protococcus salinus</name>
    <dbReference type="NCBI Taxonomy" id="3046"/>
    <lineage>
        <taxon>Eukaryota</taxon>
        <taxon>Viridiplantae</taxon>
        <taxon>Chlorophyta</taxon>
        <taxon>core chlorophytes</taxon>
        <taxon>Chlorophyceae</taxon>
        <taxon>CS clade</taxon>
        <taxon>Chlamydomonadales</taxon>
        <taxon>Dunaliellaceae</taxon>
        <taxon>Dunaliella</taxon>
    </lineage>
</organism>
<dbReference type="Pfam" id="PF11016">
    <property type="entry name" value="DUF2854"/>
    <property type="match status" value="1"/>
</dbReference>
<keyword evidence="4" id="KW-1185">Reference proteome</keyword>
<keyword evidence="2" id="KW-0812">Transmembrane</keyword>
<evidence type="ECO:0000313" key="4">
    <source>
        <dbReference type="Proteomes" id="UP000815325"/>
    </source>
</evidence>
<gene>
    <name evidence="3" type="ORF">DUNSADRAFT_7875</name>
</gene>
<dbReference type="Proteomes" id="UP000815325">
    <property type="component" value="Unassembled WGS sequence"/>
</dbReference>
<name>A0ABQ7GKH8_DUNSA</name>
<sequence length="288" mass="31384">MLLSPTLGLVKLACRRPATPCSSRVPAAISPAHSRRTIGLQRQGQEQQHVRLAPTKASSSQGQQADAGEELVPDTEFSITKISYGSILTPLGIGLLTYGFGAFFQILPGAGVSPLLLIYGFPVSLLGFALAYAQLPPVPLKTTKAAYELRATQMTDIQKQIREDTTRYRYGDELHLDEALDKIFKFGRGSVPRRLCPILKGLREEVVEGMYALILEFESSIDMSIWEEKQPKIQSFFGPGIVARVTKVSDNMVEVELVSDGSGAGRDGKTKADALPPLMPGLKPRQQS</sequence>
<keyword evidence="2" id="KW-0472">Membrane</keyword>
<reference evidence="3" key="1">
    <citation type="submission" date="2017-08" db="EMBL/GenBank/DDBJ databases">
        <authorList>
            <person name="Polle J.E."/>
            <person name="Barry K."/>
            <person name="Cushman J."/>
            <person name="Schmutz J."/>
            <person name="Tran D."/>
            <person name="Hathwaick L.T."/>
            <person name="Yim W.C."/>
            <person name="Jenkins J."/>
            <person name="Mckie-Krisberg Z.M."/>
            <person name="Prochnik S."/>
            <person name="Lindquist E."/>
            <person name="Dockter R.B."/>
            <person name="Adam C."/>
            <person name="Molina H."/>
            <person name="Bunkerborg J."/>
            <person name="Jin E."/>
            <person name="Buchheim M."/>
            <person name="Magnuson J."/>
        </authorList>
    </citation>
    <scope>NUCLEOTIDE SEQUENCE</scope>
    <source>
        <strain evidence="3">CCAP 19/18</strain>
    </source>
</reference>
<feature type="region of interest" description="Disordered" evidence="1">
    <location>
        <begin position="259"/>
        <end position="288"/>
    </location>
</feature>
<keyword evidence="2" id="KW-1133">Transmembrane helix</keyword>
<protein>
    <submittedName>
        <fullName evidence="3">Uncharacterized protein</fullName>
    </submittedName>
</protein>
<evidence type="ECO:0000256" key="1">
    <source>
        <dbReference type="SAM" id="MobiDB-lite"/>
    </source>
</evidence>
<dbReference type="PANTHER" id="PTHR35551:SF1">
    <property type="entry name" value="ACCLIMATION OF PHOTOSYNTHESIS TO ENVIRONMENT"/>
    <property type="match status" value="1"/>
</dbReference>
<comment type="caution">
    <text evidence="3">The sequence shown here is derived from an EMBL/GenBank/DDBJ whole genome shotgun (WGS) entry which is preliminary data.</text>
</comment>